<organism evidence="2 3">
    <name type="scientific">Eptatretus burgeri</name>
    <name type="common">Inshore hagfish</name>
    <dbReference type="NCBI Taxonomy" id="7764"/>
    <lineage>
        <taxon>Eukaryota</taxon>
        <taxon>Metazoa</taxon>
        <taxon>Chordata</taxon>
        <taxon>Craniata</taxon>
        <taxon>Vertebrata</taxon>
        <taxon>Cyclostomata</taxon>
        <taxon>Myxini</taxon>
        <taxon>Myxiniformes</taxon>
        <taxon>Myxinidae</taxon>
        <taxon>Eptatretinae</taxon>
        <taxon>Eptatretus</taxon>
    </lineage>
</organism>
<dbReference type="PANTHER" id="PTHR22106">
    <property type="entry name" value="COILED-COIL DOMAIN-CONTAINING PROTEIN 78"/>
    <property type="match status" value="1"/>
</dbReference>
<proteinExistence type="predicted"/>
<reference evidence="2" key="2">
    <citation type="submission" date="2025-09" db="UniProtKB">
        <authorList>
            <consortium name="Ensembl"/>
        </authorList>
    </citation>
    <scope>IDENTIFICATION</scope>
</reference>
<accession>A0A8C4QWP9</accession>
<dbReference type="AlphaFoldDB" id="A0A8C4QWP9"/>
<dbReference type="InterPro" id="IPR039873">
    <property type="entry name" value="CCDC78"/>
</dbReference>
<dbReference type="Ensembl" id="ENSEBUT00000022201.1">
    <property type="protein sequence ID" value="ENSEBUP00000021625.1"/>
    <property type="gene ID" value="ENSEBUG00000013351.1"/>
</dbReference>
<feature type="compositionally biased region" description="Basic and acidic residues" evidence="1">
    <location>
        <begin position="93"/>
        <end position="104"/>
    </location>
</feature>
<dbReference type="Proteomes" id="UP000694388">
    <property type="component" value="Unplaced"/>
</dbReference>
<protein>
    <submittedName>
        <fullName evidence="2">Uncharacterized protein</fullName>
    </submittedName>
</protein>
<name>A0A8C4QWP9_EPTBU</name>
<evidence type="ECO:0000313" key="3">
    <source>
        <dbReference type="Proteomes" id="UP000694388"/>
    </source>
</evidence>
<sequence length="168" mass="19430">MITEIRSTYKAREEQLARAVRSYKKRMHNVVVQHQQLLAAYRLVFQFHILHIAQNQTCCKLHSSAIPQPTMPSFSLYTESRLMEEQGTQNRPGCKEQKEQKKVGEAPTAGYSNKIGVDLEGKRTWRRMGVRGGRGEKDGCTHKFTITEVEKKSQKWKKKGHGCELKWL</sequence>
<dbReference type="PANTHER" id="PTHR22106:SF5">
    <property type="entry name" value="COILED-COIL DOMAIN-CONTAINING PROTEIN 78"/>
    <property type="match status" value="1"/>
</dbReference>
<feature type="region of interest" description="Disordered" evidence="1">
    <location>
        <begin position="85"/>
        <end position="108"/>
    </location>
</feature>
<dbReference type="GO" id="GO:0005737">
    <property type="term" value="C:cytoplasm"/>
    <property type="evidence" value="ECO:0007669"/>
    <property type="project" value="TreeGrafter"/>
</dbReference>
<keyword evidence="3" id="KW-1185">Reference proteome</keyword>
<evidence type="ECO:0000313" key="2">
    <source>
        <dbReference type="Ensembl" id="ENSEBUP00000021625.1"/>
    </source>
</evidence>
<evidence type="ECO:0000256" key="1">
    <source>
        <dbReference type="SAM" id="MobiDB-lite"/>
    </source>
</evidence>
<reference evidence="2" key="1">
    <citation type="submission" date="2025-08" db="UniProtKB">
        <authorList>
            <consortium name="Ensembl"/>
        </authorList>
    </citation>
    <scope>IDENTIFICATION</scope>
</reference>